<sequence>MVQYRDPGAITFAAIIEKPEGPGAYVEFPHSALDTFGVKTRVPVHAVFDGSVAYTGSLAPYGGKHLLGVRKDIQKLLGKGPGDRVTVEIRLDTDRT</sequence>
<evidence type="ECO:0008006" key="3">
    <source>
        <dbReference type="Google" id="ProtNLM"/>
    </source>
</evidence>
<dbReference type="Proteomes" id="UP000186919">
    <property type="component" value="Unassembled WGS sequence"/>
</dbReference>
<name>A0A179VF98_9MYCO</name>
<dbReference type="SUPFAM" id="SSF141694">
    <property type="entry name" value="AF2212/PG0164-like"/>
    <property type="match status" value="1"/>
</dbReference>
<dbReference type="Pfam" id="PF08922">
    <property type="entry name" value="DUF1905"/>
    <property type="match status" value="1"/>
</dbReference>
<dbReference type="RefSeq" id="WP_064627734.1">
    <property type="nucleotide sequence ID" value="NZ_CP120507.1"/>
</dbReference>
<evidence type="ECO:0000313" key="2">
    <source>
        <dbReference type="Proteomes" id="UP000186919"/>
    </source>
</evidence>
<evidence type="ECO:0000313" key="1">
    <source>
        <dbReference type="EMBL" id="OAT70540.1"/>
    </source>
</evidence>
<dbReference type="AlphaFoldDB" id="A0A179VF98"/>
<dbReference type="InterPro" id="IPR015018">
    <property type="entry name" value="DUF1905"/>
</dbReference>
<organism evidence="1 2">
    <name type="scientific">Mycobacteroides immunogenum</name>
    <dbReference type="NCBI Taxonomy" id="83262"/>
    <lineage>
        <taxon>Bacteria</taxon>
        <taxon>Bacillati</taxon>
        <taxon>Actinomycetota</taxon>
        <taxon>Actinomycetes</taxon>
        <taxon>Mycobacteriales</taxon>
        <taxon>Mycobacteriaceae</taxon>
        <taxon>Mycobacteroides</taxon>
    </lineage>
</organism>
<reference evidence="1 2" key="1">
    <citation type="submission" date="2016-01" db="EMBL/GenBank/DDBJ databases">
        <title>Mycobacterium immunogenum strain CD11_6 genome sequencing and assembly.</title>
        <authorList>
            <person name="Kaur G."/>
            <person name="Nair G.R."/>
            <person name="Mayilraj S."/>
        </authorList>
    </citation>
    <scope>NUCLEOTIDE SEQUENCE [LARGE SCALE GENOMIC DNA]</scope>
    <source>
        <strain evidence="1 2">CD11-6</strain>
    </source>
</reference>
<dbReference type="EMBL" id="LQYE01000001">
    <property type="protein sequence ID" value="OAT70540.1"/>
    <property type="molecule type" value="Genomic_DNA"/>
</dbReference>
<dbReference type="InterPro" id="IPR037079">
    <property type="entry name" value="AF2212/PG0164-like_sf"/>
</dbReference>
<gene>
    <name evidence="1" type="ORF">AWB85_04215</name>
</gene>
<dbReference type="Gene3D" id="2.40.30.100">
    <property type="entry name" value="AF2212/PG0164-like"/>
    <property type="match status" value="1"/>
</dbReference>
<proteinExistence type="predicted"/>
<accession>A0A179VF98</accession>
<protein>
    <recommendedName>
        <fullName evidence="3">DUF1905 domain-containing protein</fullName>
    </recommendedName>
</protein>
<comment type="caution">
    <text evidence="1">The sequence shown here is derived from an EMBL/GenBank/DDBJ whole genome shotgun (WGS) entry which is preliminary data.</text>
</comment>